<comment type="caution">
    <text evidence="2">The sequence shown here is derived from an EMBL/GenBank/DDBJ whole genome shotgun (WGS) entry which is preliminary data.</text>
</comment>
<dbReference type="Gramene" id="OMO88816">
    <property type="protein sequence ID" value="OMO88816"/>
    <property type="gene ID" value="CCACVL1_08182"/>
</dbReference>
<reference evidence="2 3" key="1">
    <citation type="submission" date="2013-09" db="EMBL/GenBank/DDBJ databases">
        <title>Corchorus capsularis genome sequencing.</title>
        <authorList>
            <person name="Alam M."/>
            <person name="Haque M.S."/>
            <person name="Islam M.S."/>
            <person name="Emdad E.M."/>
            <person name="Islam M.M."/>
            <person name="Ahmed B."/>
            <person name="Halim A."/>
            <person name="Hossen Q.M.M."/>
            <person name="Hossain M.Z."/>
            <person name="Ahmed R."/>
            <person name="Khan M.M."/>
            <person name="Islam R."/>
            <person name="Rashid M.M."/>
            <person name="Khan S.A."/>
            <person name="Rahman M.S."/>
            <person name="Alam M."/>
        </authorList>
    </citation>
    <scope>NUCLEOTIDE SEQUENCE [LARGE SCALE GENOMIC DNA]</scope>
    <source>
        <strain evidence="3">cv. CVL-1</strain>
        <tissue evidence="2">Whole seedling</tissue>
    </source>
</reference>
<sequence length="68" mass="8025">MSVPMIESQLICSMEREREEIFCISTPPISQAWISTEFRVHRRLRHNHHDKPLRIPPNTAADPSDRLF</sequence>
<dbReference type="Proteomes" id="UP000188268">
    <property type="component" value="Unassembled WGS sequence"/>
</dbReference>
<name>A0A1R3J207_COCAP</name>
<gene>
    <name evidence="2" type="ORF">CCACVL1_08182</name>
</gene>
<protein>
    <submittedName>
        <fullName evidence="2">Uncharacterized protein</fullName>
    </submittedName>
</protein>
<evidence type="ECO:0000256" key="1">
    <source>
        <dbReference type="SAM" id="MobiDB-lite"/>
    </source>
</evidence>
<accession>A0A1R3J207</accession>
<dbReference type="EMBL" id="AWWV01008902">
    <property type="protein sequence ID" value="OMO88816.1"/>
    <property type="molecule type" value="Genomic_DNA"/>
</dbReference>
<proteinExistence type="predicted"/>
<organism evidence="2 3">
    <name type="scientific">Corchorus capsularis</name>
    <name type="common">Jute</name>
    <dbReference type="NCBI Taxonomy" id="210143"/>
    <lineage>
        <taxon>Eukaryota</taxon>
        <taxon>Viridiplantae</taxon>
        <taxon>Streptophyta</taxon>
        <taxon>Embryophyta</taxon>
        <taxon>Tracheophyta</taxon>
        <taxon>Spermatophyta</taxon>
        <taxon>Magnoliopsida</taxon>
        <taxon>eudicotyledons</taxon>
        <taxon>Gunneridae</taxon>
        <taxon>Pentapetalae</taxon>
        <taxon>rosids</taxon>
        <taxon>malvids</taxon>
        <taxon>Malvales</taxon>
        <taxon>Malvaceae</taxon>
        <taxon>Grewioideae</taxon>
        <taxon>Apeibeae</taxon>
        <taxon>Corchorus</taxon>
    </lineage>
</organism>
<feature type="region of interest" description="Disordered" evidence="1">
    <location>
        <begin position="46"/>
        <end position="68"/>
    </location>
</feature>
<evidence type="ECO:0000313" key="3">
    <source>
        <dbReference type="Proteomes" id="UP000188268"/>
    </source>
</evidence>
<dbReference type="AlphaFoldDB" id="A0A1R3J207"/>
<evidence type="ECO:0000313" key="2">
    <source>
        <dbReference type="EMBL" id="OMO88816.1"/>
    </source>
</evidence>
<keyword evidence="3" id="KW-1185">Reference proteome</keyword>